<dbReference type="EMBL" id="ACDP02000023">
    <property type="protein sequence ID" value="EQM95172.1"/>
    <property type="molecule type" value="Genomic_DNA"/>
</dbReference>
<dbReference type="eggNOG" id="ENOG502ZDH7">
    <property type="taxonomic scope" value="Bacteria"/>
</dbReference>
<protein>
    <submittedName>
        <fullName evidence="1">Uncharacterized protein</fullName>
    </submittedName>
</protein>
<evidence type="ECO:0000313" key="2">
    <source>
        <dbReference type="Proteomes" id="UP000003973"/>
    </source>
</evidence>
<dbReference type="AlphaFoldDB" id="T5LPL9"/>
<reference evidence="1" key="1">
    <citation type="submission" date="2011-10" db="EMBL/GenBank/DDBJ databases">
        <title>The Genome Sequence of Oxalobacter formigenes HOxBLS.</title>
        <authorList>
            <consortium name="The Broad Institute Genome Sequencing Platform"/>
            <person name="Earl A."/>
            <person name="Ward D."/>
            <person name="Feldgarden M."/>
            <person name="Gevers D."/>
            <person name="Allison M.J."/>
            <person name="Humphrey S."/>
            <person name="Young S.K."/>
            <person name="Zeng Q."/>
            <person name="Gargeya S."/>
            <person name="Fitzgerald M."/>
            <person name="Haas B."/>
            <person name="Abouelleil A."/>
            <person name="Alvarado L."/>
            <person name="Arachchi H.M."/>
            <person name="Berlin A."/>
            <person name="Brown A."/>
            <person name="Chapman S.B."/>
            <person name="Chen Z."/>
            <person name="Dunbar C."/>
            <person name="Freedman E."/>
            <person name="Gearin G."/>
            <person name="Goldberg J."/>
            <person name="Griggs A."/>
            <person name="Gujja S."/>
            <person name="Heiman D."/>
            <person name="Howarth C."/>
            <person name="Larson L."/>
            <person name="Lui A."/>
            <person name="MacDonald P.J.P."/>
            <person name="Montmayeur A."/>
            <person name="Murphy C."/>
            <person name="Neiman D."/>
            <person name="Pearson M."/>
            <person name="Priest M."/>
            <person name="Roberts A."/>
            <person name="Saif S."/>
            <person name="Shea T."/>
            <person name="Shenoy N."/>
            <person name="Sisk P."/>
            <person name="Stolte C."/>
            <person name="Sykes S."/>
            <person name="Wortman J."/>
            <person name="Nusbaum C."/>
            <person name="Birren B."/>
        </authorList>
    </citation>
    <scope>NUCLEOTIDE SEQUENCE [LARGE SCALE GENOMIC DNA]</scope>
    <source>
        <strain evidence="1">HOxBLS</strain>
    </source>
</reference>
<organism evidence="1 2">
    <name type="scientific">Oxalobacter paraformigenes</name>
    <dbReference type="NCBI Taxonomy" id="556268"/>
    <lineage>
        <taxon>Bacteria</taxon>
        <taxon>Pseudomonadati</taxon>
        <taxon>Pseudomonadota</taxon>
        <taxon>Betaproteobacteria</taxon>
        <taxon>Burkholderiales</taxon>
        <taxon>Oxalobacteraceae</taxon>
        <taxon>Oxalobacter</taxon>
    </lineage>
</organism>
<proteinExistence type="predicted"/>
<gene>
    <name evidence="1" type="ORF">OFAG_02268</name>
</gene>
<dbReference type="Proteomes" id="UP000003973">
    <property type="component" value="Unassembled WGS sequence"/>
</dbReference>
<comment type="caution">
    <text evidence="1">The sequence shown here is derived from an EMBL/GenBank/DDBJ whole genome shotgun (WGS) entry which is preliminary data.</text>
</comment>
<keyword evidence="2" id="KW-1185">Reference proteome</keyword>
<dbReference type="HOGENOM" id="CLU_2394166_0_0_4"/>
<accession>T5LPL9</accession>
<name>T5LPL9_9BURK</name>
<sequence length="86" mass="9573">MRRFVLLDHVCRVCYGRLVAEISVEGKRTGKVRCSDCGLEESGGYRALCCCGLKLRNGKDAGFRCVLNLDITPEMPAEIIVKHVDE</sequence>
<dbReference type="RefSeq" id="WP_020995110.1">
    <property type="nucleotide sequence ID" value="NZ_CABMNL010000001.1"/>
</dbReference>
<evidence type="ECO:0000313" key="1">
    <source>
        <dbReference type="EMBL" id="EQM95172.1"/>
    </source>
</evidence>